<dbReference type="EMBL" id="GBXM01026076">
    <property type="protein sequence ID" value="JAH82501.1"/>
    <property type="molecule type" value="Transcribed_RNA"/>
</dbReference>
<keyword evidence="1" id="KW-0812">Transmembrane</keyword>
<accession>A0A0E9VWR1</accession>
<evidence type="ECO:0000256" key="1">
    <source>
        <dbReference type="SAM" id="Phobius"/>
    </source>
</evidence>
<keyword evidence="1" id="KW-0472">Membrane</keyword>
<protein>
    <submittedName>
        <fullName evidence="2">Uncharacterized protein</fullName>
    </submittedName>
</protein>
<keyword evidence="1" id="KW-1133">Transmembrane helix</keyword>
<name>A0A0E9VWR1_ANGAN</name>
<organism evidence="2">
    <name type="scientific">Anguilla anguilla</name>
    <name type="common">European freshwater eel</name>
    <name type="synonym">Muraena anguilla</name>
    <dbReference type="NCBI Taxonomy" id="7936"/>
    <lineage>
        <taxon>Eukaryota</taxon>
        <taxon>Metazoa</taxon>
        <taxon>Chordata</taxon>
        <taxon>Craniata</taxon>
        <taxon>Vertebrata</taxon>
        <taxon>Euteleostomi</taxon>
        <taxon>Actinopterygii</taxon>
        <taxon>Neopterygii</taxon>
        <taxon>Teleostei</taxon>
        <taxon>Anguilliformes</taxon>
        <taxon>Anguillidae</taxon>
        <taxon>Anguilla</taxon>
    </lineage>
</organism>
<dbReference type="AlphaFoldDB" id="A0A0E9VWR1"/>
<proteinExistence type="predicted"/>
<feature type="transmembrane region" description="Helical" evidence="1">
    <location>
        <begin position="44"/>
        <end position="64"/>
    </location>
</feature>
<reference evidence="2" key="2">
    <citation type="journal article" date="2015" name="Fish Shellfish Immunol.">
        <title>Early steps in the European eel (Anguilla anguilla)-Vibrio vulnificus interaction in the gills: Role of the RtxA13 toxin.</title>
        <authorList>
            <person name="Callol A."/>
            <person name="Pajuelo D."/>
            <person name="Ebbesson L."/>
            <person name="Teles M."/>
            <person name="MacKenzie S."/>
            <person name="Amaro C."/>
        </authorList>
    </citation>
    <scope>NUCLEOTIDE SEQUENCE</scope>
</reference>
<reference evidence="2" key="1">
    <citation type="submission" date="2014-11" db="EMBL/GenBank/DDBJ databases">
        <authorList>
            <person name="Amaro Gonzalez C."/>
        </authorList>
    </citation>
    <scope>NUCLEOTIDE SEQUENCE</scope>
</reference>
<evidence type="ECO:0000313" key="2">
    <source>
        <dbReference type="EMBL" id="JAH82501.1"/>
    </source>
</evidence>
<sequence>MLCFRVRGVKSTQDELVASAFLTVKLDDSMGGAPVQVNNDYVCLLRTLVSFLLSSSVCVWLLGISSSLNMNNRICCIHIKMVWC</sequence>